<dbReference type="OrthoDB" id="5933722at2"/>
<evidence type="ECO:0000259" key="7">
    <source>
        <dbReference type="Pfam" id="PF02687"/>
    </source>
</evidence>
<keyword evidence="5 6" id="KW-0472">Membrane</keyword>
<feature type="domain" description="MacB-like periplasmic core" evidence="8">
    <location>
        <begin position="20"/>
        <end position="237"/>
    </location>
</feature>
<name>A0A0E9N031_9BACT</name>
<feature type="transmembrane region" description="Helical" evidence="6">
    <location>
        <begin position="423"/>
        <end position="446"/>
    </location>
</feature>
<feature type="transmembrane region" description="Helical" evidence="6">
    <location>
        <begin position="672"/>
        <end position="694"/>
    </location>
</feature>
<dbReference type="GO" id="GO:0005886">
    <property type="term" value="C:plasma membrane"/>
    <property type="evidence" value="ECO:0007669"/>
    <property type="project" value="UniProtKB-SubCell"/>
</dbReference>
<evidence type="ECO:0000256" key="6">
    <source>
        <dbReference type="SAM" id="Phobius"/>
    </source>
</evidence>
<organism evidence="9 10">
    <name type="scientific">Flavihumibacter petaseus NBRC 106054</name>
    <dbReference type="NCBI Taxonomy" id="1220578"/>
    <lineage>
        <taxon>Bacteria</taxon>
        <taxon>Pseudomonadati</taxon>
        <taxon>Bacteroidota</taxon>
        <taxon>Chitinophagia</taxon>
        <taxon>Chitinophagales</taxon>
        <taxon>Chitinophagaceae</taxon>
        <taxon>Flavihumibacter</taxon>
    </lineage>
</organism>
<feature type="domain" description="ABC3 transporter permease C-terminal" evidence="7">
    <location>
        <begin position="675"/>
        <end position="784"/>
    </location>
</feature>
<comment type="caution">
    <text evidence="9">The sequence shown here is derived from an EMBL/GenBank/DDBJ whole genome shotgun (WGS) entry which is preliminary data.</text>
</comment>
<keyword evidence="4 6" id="KW-1133">Transmembrane helix</keyword>
<feature type="transmembrane region" description="Helical" evidence="6">
    <location>
        <begin position="334"/>
        <end position="359"/>
    </location>
</feature>
<dbReference type="GO" id="GO:0022857">
    <property type="term" value="F:transmembrane transporter activity"/>
    <property type="evidence" value="ECO:0007669"/>
    <property type="project" value="TreeGrafter"/>
</dbReference>
<dbReference type="Proteomes" id="UP000033121">
    <property type="component" value="Unassembled WGS sequence"/>
</dbReference>
<sequence length="795" mass="89107">MFKNLLLVALRNFRKDKWYSLINILGLTIGITFGMFLIFYIKDELSFDKFYPNADRIYRINSIIKEADRDTMRWAIAPFPAGPALASDYPEVEEAVRFVGSGRTMFKNGATKLYEEKVFFADSNVFKVFQCKFIEGNPKTALQEPNTLVLSKSSAIKFFGNNQRYLGKTLENINGKVYKVTGVMEDVPRNSHFLFNVLVSRKTLPADFGNNWGSFDFYTYVLLKPGTSAAAFTHKMKPMYDKYLASIFEQYNIKIRFEAQPITTIHLHSTTVNEPEELGSMSYIYIFSAVAFFMLLIACINYMNLTTARSARRAKEIGIRKVTGSNKSQLVMQFLIESTLTAFFALLISIGLIAIFLPLFNNIAGKHISFLTLFRPDTILILLGVVLFVGIVGGSYPAFYLSKFNPISVLKGSLSKGSSNVNLRRSLVVLQFSISMIMLICTWVVYKQLNYLRSKDLGFDKDKVMNASAIIDRDIRSAVISFKNEMRKNPGVQSVSSSYGIPGGGISFNLFSVETKNGFTDKGVDVYSVDEDYVKTLGIKMAKGRNFSGIADTLHSILVNEKLVKEFGWGEEALGKRVKYPGDTSGNYLEVIGVVKDFNQKSLYNEIAPLILVYTRNGNLIQMKLSGGNIPGTVAGIEKTWKNTFPDIPFQYTFLDQDFDSQYAADQKRGKIFTVFSVLTILITCLGLLGLIAFTTEQRQKEISIRKVLGASVGEIIPLVSRNFVFLVGLSCIIAFPVAGYFMTKWLKIFPYNTGLSVSPFILSALVVLLITLMTTIFHTVRAALSNPVESLRSE</sequence>
<dbReference type="STRING" id="1220578.FPE01S_02_02880"/>
<dbReference type="Pfam" id="PF02687">
    <property type="entry name" value="FtsX"/>
    <property type="match status" value="2"/>
</dbReference>
<keyword evidence="2" id="KW-1003">Cell membrane</keyword>
<protein>
    <submittedName>
        <fullName evidence="9">Putative ABC transporter permease protein</fullName>
    </submittedName>
</protein>
<gene>
    <name evidence="9" type="ORF">FPE01S_02_02880</name>
</gene>
<reference evidence="9 10" key="1">
    <citation type="submission" date="2015-04" db="EMBL/GenBank/DDBJ databases">
        <title>Whole genome shotgun sequence of Flavihumibacter petaseus NBRC 106054.</title>
        <authorList>
            <person name="Miyazawa S."/>
            <person name="Hosoyama A."/>
            <person name="Hashimoto M."/>
            <person name="Noguchi M."/>
            <person name="Tsuchikane K."/>
            <person name="Ohji S."/>
            <person name="Yamazoe A."/>
            <person name="Ichikawa N."/>
            <person name="Kimura A."/>
            <person name="Fujita N."/>
        </authorList>
    </citation>
    <scope>NUCLEOTIDE SEQUENCE [LARGE SCALE GENOMIC DNA]</scope>
    <source>
        <strain evidence="9 10">NBRC 106054</strain>
    </source>
</reference>
<evidence type="ECO:0000256" key="1">
    <source>
        <dbReference type="ARBA" id="ARBA00004651"/>
    </source>
</evidence>
<keyword evidence="10" id="KW-1185">Reference proteome</keyword>
<evidence type="ECO:0000256" key="2">
    <source>
        <dbReference type="ARBA" id="ARBA00022475"/>
    </source>
</evidence>
<dbReference type="PANTHER" id="PTHR30572">
    <property type="entry name" value="MEMBRANE COMPONENT OF TRANSPORTER-RELATED"/>
    <property type="match status" value="1"/>
</dbReference>
<feature type="transmembrane region" description="Helical" evidence="6">
    <location>
        <begin position="283"/>
        <end position="305"/>
    </location>
</feature>
<keyword evidence="3 6" id="KW-0812">Transmembrane</keyword>
<feature type="transmembrane region" description="Helical" evidence="6">
    <location>
        <begin position="724"/>
        <end position="742"/>
    </location>
</feature>
<dbReference type="InterPro" id="IPR003838">
    <property type="entry name" value="ABC3_permease_C"/>
</dbReference>
<dbReference type="PANTHER" id="PTHR30572:SF18">
    <property type="entry name" value="ABC-TYPE MACROLIDE FAMILY EXPORT SYSTEM PERMEASE COMPONENT 2"/>
    <property type="match status" value="1"/>
</dbReference>
<comment type="subcellular location">
    <subcellularLocation>
        <location evidence="1">Cell membrane</location>
        <topology evidence="1">Multi-pass membrane protein</topology>
    </subcellularLocation>
</comment>
<feature type="transmembrane region" description="Helical" evidence="6">
    <location>
        <begin position="762"/>
        <end position="785"/>
    </location>
</feature>
<feature type="domain" description="MacB-like periplasmic core" evidence="8">
    <location>
        <begin position="488"/>
        <end position="604"/>
    </location>
</feature>
<evidence type="ECO:0000313" key="10">
    <source>
        <dbReference type="Proteomes" id="UP000033121"/>
    </source>
</evidence>
<evidence type="ECO:0000259" key="8">
    <source>
        <dbReference type="Pfam" id="PF12704"/>
    </source>
</evidence>
<feature type="domain" description="ABC3 transporter permease C-terminal" evidence="7">
    <location>
        <begin position="289"/>
        <end position="406"/>
    </location>
</feature>
<feature type="transmembrane region" description="Helical" evidence="6">
    <location>
        <begin position="21"/>
        <end position="41"/>
    </location>
</feature>
<dbReference type="InterPro" id="IPR025857">
    <property type="entry name" value="MacB_PCD"/>
</dbReference>
<dbReference type="AlphaFoldDB" id="A0A0E9N031"/>
<dbReference type="RefSeq" id="WP_046369105.1">
    <property type="nucleotide sequence ID" value="NZ_BBWV01000002.1"/>
</dbReference>
<dbReference type="EMBL" id="BBWV01000002">
    <property type="protein sequence ID" value="GAO43184.1"/>
    <property type="molecule type" value="Genomic_DNA"/>
</dbReference>
<evidence type="ECO:0000256" key="3">
    <source>
        <dbReference type="ARBA" id="ARBA00022692"/>
    </source>
</evidence>
<evidence type="ECO:0000256" key="5">
    <source>
        <dbReference type="ARBA" id="ARBA00023136"/>
    </source>
</evidence>
<dbReference type="Pfam" id="PF12704">
    <property type="entry name" value="MacB_PCD"/>
    <property type="match status" value="2"/>
</dbReference>
<dbReference type="InterPro" id="IPR050250">
    <property type="entry name" value="Macrolide_Exporter_MacB"/>
</dbReference>
<proteinExistence type="predicted"/>
<accession>A0A0E9N031</accession>
<evidence type="ECO:0000313" key="9">
    <source>
        <dbReference type="EMBL" id="GAO43184.1"/>
    </source>
</evidence>
<feature type="transmembrane region" description="Helical" evidence="6">
    <location>
        <begin position="379"/>
        <end position="402"/>
    </location>
</feature>
<evidence type="ECO:0000256" key="4">
    <source>
        <dbReference type="ARBA" id="ARBA00022989"/>
    </source>
</evidence>